<reference evidence="3" key="2">
    <citation type="journal article" date="2012" name="G3 (Bethesda)">
        <title>Pichia sorbitophila, an interspecies yeast hybrid reveals early steps of genome resolution following polyploidization.</title>
        <authorList>
            <person name="Leh Louis V."/>
            <person name="Despons L."/>
            <person name="Friedrich A."/>
            <person name="Martin T."/>
            <person name="Durrens P."/>
            <person name="Casaregola S."/>
            <person name="Neuveglise C."/>
            <person name="Fairhead C."/>
            <person name="Marck C."/>
            <person name="Cruz J.A."/>
            <person name="Straub M.L."/>
            <person name="Kugler V."/>
            <person name="Sacerdot C."/>
            <person name="Uzunov Z."/>
            <person name="Thierry A."/>
            <person name="Weiss S."/>
            <person name="Bleykasten C."/>
            <person name="De Montigny J."/>
            <person name="Jacques N."/>
            <person name="Jung P."/>
            <person name="Lemaire M."/>
            <person name="Mallet S."/>
            <person name="Morel G."/>
            <person name="Richard G.F."/>
            <person name="Sarkar A."/>
            <person name="Savel G."/>
            <person name="Schacherer J."/>
            <person name="Seret M.L."/>
            <person name="Talla E."/>
            <person name="Samson G."/>
            <person name="Jubin C."/>
            <person name="Poulain J."/>
            <person name="Vacherie B."/>
            <person name="Barbe V."/>
            <person name="Pelletier E."/>
            <person name="Sherman D.J."/>
            <person name="Westhof E."/>
            <person name="Weissenbach J."/>
            <person name="Baret P.V."/>
            <person name="Wincker P."/>
            <person name="Gaillardin C."/>
            <person name="Dujon B."/>
            <person name="Souciet J.L."/>
        </authorList>
    </citation>
    <scope>NUCLEOTIDE SEQUENCE [LARGE SCALE GENOMIC DNA]</scope>
    <source>
        <strain evidence="3">ATCC MYA-4447 / BCRC 22081 / CBS 7064 / NBRC 10061 / NRRL Y-12695</strain>
    </source>
</reference>
<dbReference type="GO" id="GO:0019171">
    <property type="term" value="F:(3R)-hydroxyacyl-[acyl-carrier-protein] dehydratase activity"/>
    <property type="evidence" value="ECO:0007669"/>
    <property type="project" value="TreeGrafter"/>
</dbReference>
<evidence type="ECO:0000313" key="2">
    <source>
        <dbReference type="EMBL" id="CCE80782.1"/>
    </source>
</evidence>
<dbReference type="EMBL" id="FO082052">
    <property type="protein sequence ID" value="CCE80782.1"/>
    <property type="molecule type" value="Genomic_DNA"/>
</dbReference>
<dbReference type="GO" id="GO:0005739">
    <property type="term" value="C:mitochondrion"/>
    <property type="evidence" value="ECO:0007669"/>
    <property type="project" value="TreeGrafter"/>
</dbReference>
<dbReference type="EMBL" id="FO082053">
    <property type="protein sequence ID" value="CCE80017.1"/>
    <property type="molecule type" value="Genomic_DNA"/>
</dbReference>
<dbReference type="InterPro" id="IPR029069">
    <property type="entry name" value="HotDog_dom_sf"/>
</dbReference>
<dbReference type="eggNOG" id="ENOG502S5QU">
    <property type="taxonomic scope" value="Eukaryota"/>
</dbReference>
<dbReference type="InParanoid" id="G8YH80"/>
<dbReference type="InterPro" id="IPR052741">
    <property type="entry name" value="Mitochondrial_HTD2"/>
</dbReference>
<evidence type="ECO:0000313" key="1">
    <source>
        <dbReference type="EMBL" id="CCE80017.1"/>
    </source>
</evidence>
<evidence type="ECO:0000313" key="3">
    <source>
        <dbReference type="Proteomes" id="UP000005222"/>
    </source>
</evidence>
<reference evidence="2" key="1">
    <citation type="submission" date="2011-10" db="EMBL/GenBank/DDBJ databases">
        <authorList>
            <person name="Genoscope - CEA"/>
        </authorList>
    </citation>
    <scope>NUCLEOTIDE SEQUENCE</scope>
</reference>
<dbReference type="PANTHER" id="PTHR28152">
    <property type="entry name" value="HYDROXYACYL-THIOESTER DEHYDRATASE TYPE 2, MITOCHONDRIAL"/>
    <property type="match status" value="1"/>
</dbReference>
<gene>
    <name evidence="2" type="primary">Piso0_003113</name>
    <name evidence="1" type="ORF">GNLVRS01_PISO0G05176g</name>
    <name evidence="2" type="ORF">GNLVRS01_PISO0H05177g</name>
</gene>
<dbReference type="STRING" id="559304.G8YH80"/>
<dbReference type="Proteomes" id="UP000005222">
    <property type="component" value="Chromosome G"/>
</dbReference>
<dbReference type="FunCoup" id="G8YH80">
    <property type="interactions" value="81"/>
</dbReference>
<proteinExistence type="predicted"/>
<keyword evidence="3" id="KW-1185">Reference proteome</keyword>
<name>G8YH80_PICSO</name>
<dbReference type="AlphaFoldDB" id="G8YH80"/>
<dbReference type="Proteomes" id="UP000005222">
    <property type="component" value="Chromosome H"/>
</dbReference>
<dbReference type="OrthoDB" id="3257538at2759"/>
<accession>G8YH80</accession>
<organism evidence="2 3">
    <name type="scientific">Pichia sorbitophila (strain ATCC MYA-4447 / BCRC 22081 / CBS 7064 / NBRC 10061 / NRRL Y-12695)</name>
    <name type="common">Hybrid yeast</name>
    <dbReference type="NCBI Taxonomy" id="559304"/>
    <lineage>
        <taxon>Eukaryota</taxon>
        <taxon>Fungi</taxon>
        <taxon>Dikarya</taxon>
        <taxon>Ascomycota</taxon>
        <taxon>Saccharomycotina</taxon>
        <taxon>Pichiomycetes</taxon>
        <taxon>Debaryomycetaceae</taxon>
        <taxon>Millerozyma</taxon>
    </lineage>
</organism>
<dbReference type="Gene3D" id="3.10.129.10">
    <property type="entry name" value="Hotdog Thioesterase"/>
    <property type="match status" value="1"/>
</dbReference>
<dbReference type="PANTHER" id="PTHR28152:SF1">
    <property type="entry name" value="HYDROXYACYL-THIOESTER DEHYDRATASE TYPE 2, MITOCHONDRIAL"/>
    <property type="match status" value="1"/>
</dbReference>
<dbReference type="HOGENOM" id="CLU_028690_2_0_1"/>
<protein>
    <submittedName>
        <fullName evidence="2">Piso0_003113 protein</fullName>
    </submittedName>
</protein>
<dbReference type="SUPFAM" id="SSF54637">
    <property type="entry name" value="Thioesterase/thiol ester dehydrase-isomerase"/>
    <property type="match status" value="1"/>
</dbReference>
<sequence length="286" mass="32809">MSLTRHSTRRMISSWSRGIRTKSWTFEDTSTYSAASHLSRLLESKFPSYSKVDNIKKLRQLPPGFHFLYCNPSNIHTGEDGYDNYQSPVDEEGRHFGRRMWVRGQIEVVKAIEFQKDVSCIEHITNVRNIQGTAFVNISREFSSSDGGRISEQRTLAYTNERYSSSGKPHEAFTADRSHGITLSSIDVMRYSALTYNCHKVHYDRQYAVETEGLPGVLVQGPLMVTLLLYWYARIHPEVEVQRFRYRNVEPWLVDEPAALSIASINGKHVLQISSKTGQKIVGWIN</sequence>